<reference evidence="3 4" key="1">
    <citation type="submission" date="2016-10" db="EMBL/GenBank/DDBJ databases">
        <title>Draft Genome Sequence of Rhizobacteria Flavobacterium johnsoniae CI04.</title>
        <authorList>
            <person name="Bravo J.I."/>
            <person name="Lozano G.L."/>
            <person name="Handelsman J."/>
        </authorList>
    </citation>
    <scope>NUCLEOTIDE SEQUENCE [LARGE SCALE GENOMIC DNA]</scope>
    <source>
        <strain evidence="3 4">CI04</strain>
    </source>
</reference>
<sequence>MRKFLYKNWTKVSLVLVLVFMITACENSFENGGFDVNSPSNVTSFKINGVAAEIDQKTGNINVTMPYGSDITAVKPEMVLETGATSNLDATVPVNFTNPVKFRVVNGNLYKDYTVTTVVLSPIKSFTINGVSATVNDVNKTITMTLPEGTNLTALKPIIELTQGVSISPASGQTVDFTNSVTYTITSNGKSVNYTANVGVPVTGLVVAFLGTAATRAEITNMDEVTAVNWFFSTFSGAKYISFSSVENGADLSDVDVIWWHFDSAANLPAIAYKPAVITALKNFRANGGNLLLTSFASQYVDALGIVPSGKGPNNVFGDFPPNGFVDANSWGMSFKGHESHPIFEGLTTYETGKANLLQGGTFRLNHTAWWFVPEWGGYVNGEGWRNQTGGTNLASEAWDDNLDGRVTIAEFPNNVANKNVVIISMGAYDWYNETNSSGVPSQANDFLNNIKLLTQNSINYLAKK</sequence>
<dbReference type="EMBL" id="MLFK01000009">
    <property type="protein sequence ID" value="OIV40481.1"/>
    <property type="molecule type" value="Genomic_DNA"/>
</dbReference>
<dbReference type="Proteomes" id="UP000182826">
    <property type="component" value="Unassembled WGS sequence"/>
</dbReference>
<gene>
    <name evidence="3" type="ORF">BKM63_16465</name>
</gene>
<dbReference type="PROSITE" id="PS51257">
    <property type="entry name" value="PROKAR_LIPOPROTEIN"/>
    <property type="match status" value="1"/>
</dbReference>
<protein>
    <recommendedName>
        <fullName evidence="2">DUF4960 domain-containing protein</fullName>
    </recommendedName>
</protein>
<comment type="caution">
    <text evidence="3">The sequence shown here is derived from an EMBL/GenBank/DDBJ whole genome shotgun (WGS) entry which is preliminary data.</text>
</comment>
<proteinExistence type="predicted"/>
<keyword evidence="1" id="KW-0732">Signal</keyword>
<dbReference type="InterPro" id="IPR032526">
    <property type="entry name" value="DUF4960"/>
</dbReference>
<dbReference type="RefSeq" id="WP_071637683.1">
    <property type="nucleotide sequence ID" value="NZ_MLFK01000009.1"/>
</dbReference>
<feature type="chain" id="PRO_5009643938" description="DUF4960 domain-containing protein" evidence="1">
    <location>
        <begin position="25"/>
        <end position="465"/>
    </location>
</feature>
<feature type="signal peptide" evidence="1">
    <location>
        <begin position="1"/>
        <end position="24"/>
    </location>
</feature>
<evidence type="ECO:0000259" key="2">
    <source>
        <dbReference type="Pfam" id="PF16324"/>
    </source>
</evidence>
<dbReference type="Gene3D" id="2.60.40.2340">
    <property type="match status" value="2"/>
</dbReference>
<accession>A0A1J7C459</accession>
<dbReference type="AlphaFoldDB" id="A0A1J7C459"/>
<name>A0A1J7C459_FLAJO</name>
<keyword evidence="4" id="KW-1185">Reference proteome</keyword>
<dbReference type="OrthoDB" id="727829at2"/>
<evidence type="ECO:0000313" key="3">
    <source>
        <dbReference type="EMBL" id="OIV40481.1"/>
    </source>
</evidence>
<dbReference type="CDD" id="cd03143">
    <property type="entry name" value="A4_beta-galactosidase_middle_domain"/>
    <property type="match status" value="1"/>
</dbReference>
<feature type="domain" description="DUF4960" evidence="2">
    <location>
        <begin position="209"/>
        <end position="462"/>
    </location>
</feature>
<evidence type="ECO:0000256" key="1">
    <source>
        <dbReference type="SAM" id="SignalP"/>
    </source>
</evidence>
<evidence type="ECO:0000313" key="4">
    <source>
        <dbReference type="Proteomes" id="UP000182826"/>
    </source>
</evidence>
<organism evidence="3 4">
    <name type="scientific">Flavobacterium johnsoniae</name>
    <name type="common">Cytophaga johnsonae</name>
    <dbReference type="NCBI Taxonomy" id="986"/>
    <lineage>
        <taxon>Bacteria</taxon>
        <taxon>Pseudomonadati</taxon>
        <taxon>Bacteroidota</taxon>
        <taxon>Flavobacteriia</taxon>
        <taxon>Flavobacteriales</taxon>
        <taxon>Flavobacteriaceae</taxon>
        <taxon>Flavobacterium</taxon>
    </lineage>
</organism>
<dbReference type="Pfam" id="PF16324">
    <property type="entry name" value="DUF4960"/>
    <property type="match status" value="1"/>
</dbReference>